<comment type="subcellular location">
    <subcellularLocation>
        <location evidence="1">Membrane</location>
        <topology evidence="1">Multi-pass membrane protein</topology>
    </subcellularLocation>
</comment>
<evidence type="ECO:0000256" key="8">
    <source>
        <dbReference type="SAM" id="Phobius"/>
    </source>
</evidence>
<feature type="compositionally biased region" description="Basic and acidic residues" evidence="7">
    <location>
        <begin position="332"/>
        <end position="366"/>
    </location>
</feature>
<evidence type="ECO:0000259" key="9">
    <source>
        <dbReference type="PROSITE" id="PS50893"/>
    </source>
</evidence>
<organism evidence="11 12">
    <name type="scientific">Aplysia californica</name>
    <name type="common">California sea hare</name>
    <dbReference type="NCBI Taxonomy" id="6500"/>
    <lineage>
        <taxon>Eukaryota</taxon>
        <taxon>Metazoa</taxon>
        <taxon>Spiralia</taxon>
        <taxon>Lophotrochozoa</taxon>
        <taxon>Mollusca</taxon>
        <taxon>Gastropoda</taxon>
        <taxon>Heterobranchia</taxon>
        <taxon>Euthyneura</taxon>
        <taxon>Tectipleura</taxon>
        <taxon>Aplysiida</taxon>
        <taxon>Aplysioidea</taxon>
        <taxon>Aplysiidae</taxon>
        <taxon>Aplysia</taxon>
    </lineage>
</organism>
<evidence type="ECO:0000256" key="2">
    <source>
        <dbReference type="ARBA" id="ARBA00022692"/>
    </source>
</evidence>
<dbReference type="RefSeq" id="XP_012946828.2">
    <property type="nucleotide sequence ID" value="XM_013091374.2"/>
</dbReference>
<proteinExistence type="predicted"/>
<feature type="transmembrane region" description="Helical" evidence="8">
    <location>
        <begin position="544"/>
        <end position="561"/>
    </location>
</feature>
<dbReference type="Pfam" id="PF00005">
    <property type="entry name" value="ABC_tran"/>
    <property type="match status" value="2"/>
</dbReference>
<feature type="transmembrane region" description="Helical" evidence="8">
    <location>
        <begin position="20"/>
        <end position="38"/>
    </location>
</feature>
<dbReference type="Proteomes" id="UP000694888">
    <property type="component" value="Unplaced"/>
</dbReference>
<dbReference type="SUPFAM" id="SSF52540">
    <property type="entry name" value="P-loop containing nucleoside triphosphate hydrolases"/>
    <property type="match status" value="2"/>
</dbReference>
<dbReference type="CDD" id="cd03249">
    <property type="entry name" value="ABC_MTABC3_MDL1_MDL2"/>
    <property type="match status" value="2"/>
</dbReference>
<keyword evidence="11" id="KW-1185">Reference proteome</keyword>
<dbReference type="InterPro" id="IPR003439">
    <property type="entry name" value="ABC_transporter-like_ATP-bd"/>
</dbReference>
<evidence type="ECO:0000259" key="10">
    <source>
        <dbReference type="PROSITE" id="PS50929"/>
    </source>
</evidence>
<protein>
    <submittedName>
        <fullName evidence="12">ATP-dependent translocase ABCB1</fullName>
    </submittedName>
</protein>
<dbReference type="PANTHER" id="PTHR43394:SF18">
    <property type="entry name" value="ABC TRANSPORTER B FAMILY MEMBER 11-LIKE"/>
    <property type="match status" value="1"/>
</dbReference>
<dbReference type="InterPro" id="IPR017871">
    <property type="entry name" value="ABC_transporter-like_CS"/>
</dbReference>
<dbReference type="GeneID" id="101857928"/>
<dbReference type="Pfam" id="PF00664">
    <property type="entry name" value="ABC_membrane"/>
    <property type="match status" value="1"/>
</dbReference>
<dbReference type="InterPro" id="IPR027417">
    <property type="entry name" value="P-loop_NTPase"/>
</dbReference>
<evidence type="ECO:0000256" key="3">
    <source>
        <dbReference type="ARBA" id="ARBA00022741"/>
    </source>
</evidence>
<evidence type="ECO:0000256" key="1">
    <source>
        <dbReference type="ARBA" id="ARBA00004141"/>
    </source>
</evidence>
<dbReference type="PROSITE" id="PS50929">
    <property type="entry name" value="ABC_TM1F"/>
    <property type="match status" value="1"/>
</dbReference>
<name>A0ABM1AFV0_APLCA</name>
<feature type="compositionally biased region" description="Acidic residues" evidence="7">
    <location>
        <begin position="367"/>
        <end position="378"/>
    </location>
</feature>
<dbReference type="InterPro" id="IPR011527">
    <property type="entry name" value="ABC1_TM_dom"/>
</dbReference>
<evidence type="ECO:0000256" key="6">
    <source>
        <dbReference type="ARBA" id="ARBA00023136"/>
    </source>
</evidence>
<feature type="transmembrane region" description="Helical" evidence="8">
    <location>
        <begin position="623"/>
        <end position="647"/>
    </location>
</feature>
<gene>
    <name evidence="12" type="primary">LOC101857928</name>
</gene>
<feature type="transmembrane region" description="Helical" evidence="8">
    <location>
        <begin position="395"/>
        <end position="420"/>
    </location>
</feature>
<dbReference type="PANTHER" id="PTHR43394">
    <property type="entry name" value="ATP-DEPENDENT PERMEASE MDL1, MITOCHONDRIAL"/>
    <property type="match status" value="1"/>
</dbReference>
<feature type="domain" description="ABC transporter" evidence="9">
    <location>
        <begin position="722"/>
        <end position="960"/>
    </location>
</feature>
<dbReference type="InterPro" id="IPR003593">
    <property type="entry name" value="AAA+_ATPase"/>
</dbReference>
<keyword evidence="3" id="KW-0547">Nucleotide-binding</keyword>
<dbReference type="SMART" id="SM00382">
    <property type="entry name" value="AAA"/>
    <property type="match status" value="2"/>
</dbReference>
<keyword evidence="5 8" id="KW-1133">Transmembrane helix</keyword>
<accession>A0ABM1AFV0</accession>
<dbReference type="Gene3D" id="1.20.1560.10">
    <property type="entry name" value="ABC transporter type 1, transmembrane domain"/>
    <property type="match status" value="1"/>
</dbReference>
<feature type="region of interest" description="Disordered" evidence="7">
    <location>
        <begin position="332"/>
        <end position="382"/>
    </location>
</feature>
<feature type="transmembrane region" description="Helical" evidence="8">
    <location>
        <begin position="440"/>
        <end position="469"/>
    </location>
</feature>
<dbReference type="PROSITE" id="PS50893">
    <property type="entry name" value="ABC_TRANSPORTER_2"/>
    <property type="match status" value="2"/>
</dbReference>
<dbReference type="SUPFAM" id="SSF90123">
    <property type="entry name" value="ABC transporter transmembrane region"/>
    <property type="match status" value="1"/>
</dbReference>
<feature type="domain" description="ABC transporter" evidence="9">
    <location>
        <begin position="85"/>
        <end position="321"/>
    </location>
</feature>
<evidence type="ECO:0000313" key="11">
    <source>
        <dbReference type="Proteomes" id="UP000694888"/>
    </source>
</evidence>
<feature type="domain" description="ABC transmembrane type-1" evidence="10">
    <location>
        <begin position="399"/>
        <end position="685"/>
    </location>
</feature>
<evidence type="ECO:0000313" key="12">
    <source>
        <dbReference type="RefSeq" id="XP_012946828.2"/>
    </source>
</evidence>
<dbReference type="InterPro" id="IPR036640">
    <property type="entry name" value="ABC1_TM_sf"/>
</dbReference>
<keyword evidence="2 8" id="KW-0812">Transmembrane</keyword>
<dbReference type="Gene3D" id="3.40.50.300">
    <property type="entry name" value="P-loop containing nucleotide triphosphate hydrolases"/>
    <property type="match status" value="2"/>
</dbReference>
<reference evidence="12" key="1">
    <citation type="submission" date="2025-08" db="UniProtKB">
        <authorList>
            <consortium name="RefSeq"/>
        </authorList>
    </citation>
    <scope>IDENTIFICATION</scope>
</reference>
<dbReference type="CDD" id="cd18578">
    <property type="entry name" value="ABC_6TM_Pgp_ABCB1_D2_like"/>
    <property type="match status" value="1"/>
</dbReference>
<dbReference type="InterPro" id="IPR039421">
    <property type="entry name" value="Type_1_exporter"/>
</dbReference>
<keyword evidence="6 8" id="KW-0472">Membrane</keyword>
<keyword evidence="4" id="KW-0067">ATP-binding</keyword>
<evidence type="ECO:0000256" key="5">
    <source>
        <dbReference type="ARBA" id="ARBA00022989"/>
    </source>
</evidence>
<feature type="transmembrane region" description="Helical" evidence="8">
    <location>
        <begin position="519"/>
        <end position="538"/>
    </location>
</feature>
<feature type="transmembrane region" description="Helical" evidence="8">
    <location>
        <begin position="659"/>
        <end position="679"/>
    </location>
</feature>
<sequence length="963" mass="105600">MLRSCFMFLSSCKFLSTNDMYLFFFQGFMNILLAFVCLSNAAPCVQTIVNAVGAAGAVFKIIDQKPIIDSASDAGLKLSSISGHIRFRNVHFHYPSRPETKILQGINVEATPGQTIALVGASGCGKSTLVQLLLRFYDPQQGQILIDNKEIRSLNVTWLRQHIGVVSQEPVLFNRTIAENIRYGRDGVSMEEIELACKKANAYDFIMKLPNTYETLVGQRGTQLSGGQKQRIAIARALVRDPKILLLDEATSALDNASESIVQDALDKARKGRTTIVIAHRLSTIRTADIIVGIHEGKDVEKGTHAQLMESKGIYYQLYTNQTSAEIDKDILSSDDEHHTTSRRLNEHDSKRTSRVKDTSSRGDVKIDEEEEEEDDDGPANAPVSRLLKMNMKEWPFLLLGCIASFVIGCSQPAFAIIFGEASMIYSEPIDDQEHESKKYSLAFVLVGCTSLVSYFIQGYAMAVSGEALTRRIRSKMFRTMLRQDMTWFDHPKNNTGALTSRLAIDAARIQGVTGTQMGFLLMAVSSLSIGVVAAILYSWRLTLATLLILPALMGAGFVNMKRVAGASLEIKEALLDAGKAAVEATENVRTVVALSRESTFIDIVSDKLSVVKESSVNGAFNVGFMMGVSQAANFMFPAVIFGYGAYLVEEGVIDTDDIMMVFSILFFCGTLLGSASALMPDMGKAKAAAKRVISLLDQVPEIDSLSSSREHQDSETLRGSINFTNVSFSYALRSEVEVFKSLSLTVEAGQTVALVGSSGCGKSTVISLLERFYNPKGGSIVLDRHSIQDVNKHWLRSQMGLVSQEPVLFDCSIAENIAYGDNTRTVTSDEIIKVARMANIHEFITALPQGYETKVGEKGTQLSGGQKQRIAIARALVRNPKILLLDEATSALDTESEKIVQEALINAREGRTCITIAHRLSTIQDADIIFVIDKGVVVEKGNHEELMSCKGLYYKLHKASCN</sequence>
<evidence type="ECO:0000256" key="4">
    <source>
        <dbReference type="ARBA" id="ARBA00022840"/>
    </source>
</evidence>
<evidence type="ECO:0000256" key="7">
    <source>
        <dbReference type="SAM" id="MobiDB-lite"/>
    </source>
</evidence>
<dbReference type="PROSITE" id="PS00211">
    <property type="entry name" value="ABC_TRANSPORTER_1"/>
    <property type="match status" value="2"/>
</dbReference>